<dbReference type="Pfam" id="PF00056">
    <property type="entry name" value="Ldh_1_N"/>
    <property type="match status" value="1"/>
</dbReference>
<name>A0ABY1PY68_9BACT</name>
<keyword evidence="8" id="KW-1185">Reference proteome</keyword>
<dbReference type="PRINTS" id="PR00086">
    <property type="entry name" value="LLDHDRGNASE"/>
</dbReference>
<evidence type="ECO:0000259" key="5">
    <source>
        <dbReference type="Pfam" id="PF00056"/>
    </source>
</evidence>
<comment type="similarity">
    <text evidence="3">Belongs to the LDH/MDH superfamily.</text>
</comment>
<evidence type="ECO:0000256" key="3">
    <source>
        <dbReference type="RuleBase" id="RU003369"/>
    </source>
</evidence>
<feature type="chain" id="PRO_5047389292" evidence="4">
    <location>
        <begin position="19"/>
        <end position="305"/>
    </location>
</feature>
<dbReference type="SUPFAM" id="SSF56327">
    <property type="entry name" value="LDH C-terminal domain-like"/>
    <property type="match status" value="1"/>
</dbReference>
<dbReference type="EMBL" id="FXUG01000002">
    <property type="protein sequence ID" value="SMP48689.1"/>
    <property type="molecule type" value="Genomic_DNA"/>
</dbReference>
<keyword evidence="1 3" id="KW-0560">Oxidoreductase</keyword>
<evidence type="ECO:0000259" key="6">
    <source>
        <dbReference type="Pfam" id="PF02866"/>
    </source>
</evidence>
<dbReference type="InterPro" id="IPR001557">
    <property type="entry name" value="L-lactate/malate_DH"/>
</dbReference>
<dbReference type="InterPro" id="IPR036291">
    <property type="entry name" value="NAD(P)-bd_dom_sf"/>
</dbReference>
<dbReference type="InterPro" id="IPR001236">
    <property type="entry name" value="Lactate/malate_DH_N"/>
</dbReference>
<organism evidence="7 8">
    <name type="scientific">Neorhodopirellula lusitana</name>
    <dbReference type="NCBI Taxonomy" id="445327"/>
    <lineage>
        <taxon>Bacteria</taxon>
        <taxon>Pseudomonadati</taxon>
        <taxon>Planctomycetota</taxon>
        <taxon>Planctomycetia</taxon>
        <taxon>Pirellulales</taxon>
        <taxon>Pirellulaceae</taxon>
        <taxon>Neorhodopirellula</taxon>
    </lineage>
</organism>
<dbReference type="InterPro" id="IPR022383">
    <property type="entry name" value="Lactate/malate_DH_C"/>
</dbReference>
<dbReference type="SUPFAM" id="SSF51735">
    <property type="entry name" value="NAD(P)-binding Rossmann-fold domains"/>
    <property type="match status" value="1"/>
</dbReference>
<feature type="domain" description="Lactate/malate dehydrogenase N-terminal" evidence="5">
    <location>
        <begin position="1"/>
        <end position="141"/>
    </location>
</feature>
<dbReference type="Pfam" id="PF02866">
    <property type="entry name" value="Ldh_1_C"/>
    <property type="match status" value="1"/>
</dbReference>
<evidence type="ECO:0000256" key="4">
    <source>
        <dbReference type="SAM" id="SignalP"/>
    </source>
</evidence>
<sequence>MKLSIVGMGRVGSAIAFAATMEPIASELWLLNRSVEKAEGDAMDLTHASVLRNSNMTIQAGTIEDSAGSDVIVFTPSVSPTRADWKRSDLAIGNREILEGWLPRLAELSPNAVLIVVTNPVDVMTYAAIQLTGFPPERVIGTGTLVDSIRYRSLLSAELKIHADDIRAYILGEHGDDQFAANSVAMTGGEKFIRSETAQRLFQKTVNLGYEVYRRKGYTDYGIALATMTIVDSIAYDLRHTMPVSVMVDGFLGVNDVCLSLPAVIGRQGITRILHPPLSDEEADAFRGCAAKVRDAIDLMAGCVQ</sequence>
<dbReference type="PANTHER" id="PTHR43128:SF16">
    <property type="entry name" value="L-LACTATE DEHYDROGENASE"/>
    <property type="match status" value="1"/>
</dbReference>
<gene>
    <name evidence="7" type="ORF">SAMN06265222_102451</name>
</gene>
<accession>A0ABY1PY68</accession>
<feature type="signal peptide" evidence="4">
    <location>
        <begin position="1"/>
        <end position="18"/>
    </location>
</feature>
<evidence type="ECO:0000256" key="2">
    <source>
        <dbReference type="ARBA" id="ARBA00023027"/>
    </source>
</evidence>
<reference evidence="7 8" key="1">
    <citation type="submission" date="2017-05" db="EMBL/GenBank/DDBJ databases">
        <authorList>
            <person name="Varghese N."/>
            <person name="Submissions S."/>
        </authorList>
    </citation>
    <scope>NUCLEOTIDE SEQUENCE [LARGE SCALE GENOMIC DNA]</scope>
    <source>
        <strain evidence="7 8">DSM 25457</strain>
    </source>
</reference>
<comment type="caution">
    <text evidence="7">The sequence shown here is derived from an EMBL/GenBank/DDBJ whole genome shotgun (WGS) entry which is preliminary data.</text>
</comment>
<dbReference type="Gene3D" id="3.90.110.10">
    <property type="entry name" value="Lactate dehydrogenase/glycoside hydrolase, family 4, C-terminal"/>
    <property type="match status" value="1"/>
</dbReference>
<evidence type="ECO:0000313" key="7">
    <source>
        <dbReference type="EMBL" id="SMP48689.1"/>
    </source>
</evidence>
<dbReference type="CDD" id="cd00300">
    <property type="entry name" value="LDH_like"/>
    <property type="match status" value="1"/>
</dbReference>
<feature type="domain" description="Lactate/malate dehydrogenase C-terminal" evidence="6">
    <location>
        <begin position="144"/>
        <end position="299"/>
    </location>
</feature>
<dbReference type="PANTHER" id="PTHR43128">
    <property type="entry name" value="L-2-HYDROXYCARBOXYLATE DEHYDROGENASE (NAD(P)(+))"/>
    <property type="match status" value="1"/>
</dbReference>
<protein>
    <submittedName>
        <fullName evidence="7">L-lactate dehydrogenase</fullName>
    </submittedName>
</protein>
<dbReference type="Proteomes" id="UP001158067">
    <property type="component" value="Unassembled WGS sequence"/>
</dbReference>
<dbReference type="PIRSF" id="PIRSF000102">
    <property type="entry name" value="Lac_mal_DH"/>
    <property type="match status" value="1"/>
</dbReference>
<keyword evidence="4" id="KW-0732">Signal</keyword>
<dbReference type="InterPro" id="IPR015955">
    <property type="entry name" value="Lactate_DH/Glyco_Ohase_4_C"/>
</dbReference>
<proteinExistence type="inferred from homology"/>
<keyword evidence="2" id="KW-0520">NAD</keyword>
<dbReference type="RefSeq" id="WP_283431760.1">
    <property type="nucleotide sequence ID" value="NZ_CAWLDM010000001.1"/>
</dbReference>
<dbReference type="Gene3D" id="3.40.50.720">
    <property type="entry name" value="NAD(P)-binding Rossmann-like Domain"/>
    <property type="match status" value="1"/>
</dbReference>
<evidence type="ECO:0000256" key="1">
    <source>
        <dbReference type="ARBA" id="ARBA00023002"/>
    </source>
</evidence>
<evidence type="ECO:0000313" key="8">
    <source>
        <dbReference type="Proteomes" id="UP001158067"/>
    </source>
</evidence>